<dbReference type="EMBL" id="KZ825271">
    <property type="protein sequence ID" value="PYI12990.1"/>
    <property type="molecule type" value="Genomic_DNA"/>
</dbReference>
<dbReference type="AlphaFoldDB" id="A0A2V5HAT4"/>
<dbReference type="PANTHER" id="PTHR34814:SF2">
    <property type="entry name" value="DUF3533 DOMAIN-CONTAINING PROTEIN"/>
    <property type="match status" value="1"/>
</dbReference>
<feature type="domain" description="DUF3533" evidence="2">
    <location>
        <begin position="15"/>
        <end position="381"/>
    </location>
</feature>
<gene>
    <name evidence="3" type="ORF">BO99DRAFT_486125</name>
</gene>
<reference evidence="3 4" key="1">
    <citation type="submission" date="2018-02" db="EMBL/GenBank/DDBJ databases">
        <title>The genomes of Aspergillus section Nigri reveals drivers in fungal speciation.</title>
        <authorList>
            <consortium name="DOE Joint Genome Institute"/>
            <person name="Vesth T.C."/>
            <person name="Nybo J."/>
            <person name="Theobald S."/>
            <person name="Brandl J."/>
            <person name="Frisvad J.C."/>
            <person name="Nielsen K.F."/>
            <person name="Lyhne E.K."/>
            <person name="Kogle M.E."/>
            <person name="Kuo A."/>
            <person name="Riley R."/>
            <person name="Clum A."/>
            <person name="Nolan M."/>
            <person name="Lipzen A."/>
            <person name="Salamov A."/>
            <person name="Henrissat B."/>
            <person name="Wiebenga A."/>
            <person name="De vries R.P."/>
            <person name="Grigoriev I.V."/>
            <person name="Mortensen U.H."/>
            <person name="Andersen M.R."/>
            <person name="Baker S.E."/>
        </authorList>
    </citation>
    <scope>NUCLEOTIDE SEQUENCE [LARGE SCALE GENOMIC DNA]</scope>
    <source>
        <strain evidence="3 4">CBS 115571</strain>
    </source>
</reference>
<dbReference type="GO" id="GO:0016020">
    <property type="term" value="C:membrane"/>
    <property type="evidence" value="ECO:0007669"/>
    <property type="project" value="TreeGrafter"/>
</dbReference>
<name>A0A2V5HAT4_ASPV1</name>
<dbReference type="InterPro" id="IPR053001">
    <property type="entry name" value="MNNG_permease-like"/>
</dbReference>
<feature type="transmembrane region" description="Helical" evidence="1">
    <location>
        <begin position="245"/>
        <end position="269"/>
    </location>
</feature>
<dbReference type="Pfam" id="PF12051">
    <property type="entry name" value="DUF3533"/>
    <property type="match status" value="1"/>
</dbReference>
<dbReference type="Proteomes" id="UP000249829">
    <property type="component" value="Unassembled WGS sequence"/>
</dbReference>
<protein>
    <recommendedName>
        <fullName evidence="2">DUF3533 domain-containing protein</fullName>
    </recommendedName>
</protein>
<feature type="transmembrane region" description="Helical" evidence="1">
    <location>
        <begin position="370"/>
        <end position="388"/>
    </location>
</feature>
<proteinExistence type="predicted"/>
<evidence type="ECO:0000256" key="1">
    <source>
        <dbReference type="SAM" id="Phobius"/>
    </source>
</evidence>
<dbReference type="STRING" id="1450538.A0A2V5HAT4"/>
<feature type="transmembrane region" description="Helical" evidence="1">
    <location>
        <begin position="311"/>
        <end position="333"/>
    </location>
</feature>
<evidence type="ECO:0000313" key="4">
    <source>
        <dbReference type="Proteomes" id="UP000249829"/>
    </source>
</evidence>
<dbReference type="OMA" id="HYWGAIY"/>
<keyword evidence="1" id="KW-0812">Transmembrane</keyword>
<sequence length="435" mass="47776">MQPPKPFIGAIGGSFLLLQLLFLAMMCYLYGTAFHDTSRIQHMKVLYVDYDQGLIGKSVLAAYSQLQNPGFPSVHQHSPSEFPSTNDVRKAVCHGHYWGAIYANSNASTQLSSALASHEAAEAYDNTAALTYVWNGARYAAYAQTIYASLEALVSATSGAYGHLNGTTAMAHVNVSDPSIAQTLLAPIAASAIDIKPTNQGPRFFYNTVSMVMPILMQFFFIMAVNGISAEFAAFTATLSVTRHTLVRACLSLCYTFLGALAMAGYIWAFREDWSTSDGNAFGRTWMALWLVMHVNYLWLDATTVVVPPKFMSFVMLTWIILNVSSTIGPFDLSPGFYRWGNALPAYELYQVLLYIWTDGCNRPALHQSLPILFSWWIVGWAVFVVGMRARLLRNPVTWSSASPGELTAHGHADNPAGAHNPEPRVSVHIARACA</sequence>
<dbReference type="PANTHER" id="PTHR34814">
    <property type="entry name" value="NITROSOGUANIDINE RESISTANCE PROTEIN SNG1"/>
    <property type="match status" value="1"/>
</dbReference>
<keyword evidence="1" id="KW-0472">Membrane</keyword>
<feature type="transmembrane region" description="Helical" evidence="1">
    <location>
        <begin position="6"/>
        <end position="31"/>
    </location>
</feature>
<keyword evidence="1" id="KW-1133">Transmembrane helix</keyword>
<dbReference type="InterPro" id="IPR022703">
    <property type="entry name" value="DUF3533"/>
</dbReference>
<organism evidence="3 4">
    <name type="scientific">Aspergillus violaceofuscus (strain CBS 115571)</name>
    <dbReference type="NCBI Taxonomy" id="1450538"/>
    <lineage>
        <taxon>Eukaryota</taxon>
        <taxon>Fungi</taxon>
        <taxon>Dikarya</taxon>
        <taxon>Ascomycota</taxon>
        <taxon>Pezizomycotina</taxon>
        <taxon>Eurotiomycetes</taxon>
        <taxon>Eurotiomycetidae</taxon>
        <taxon>Eurotiales</taxon>
        <taxon>Aspergillaceae</taxon>
        <taxon>Aspergillus</taxon>
    </lineage>
</organism>
<feature type="transmembrane region" description="Helical" evidence="1">
    <location>
        <begin position="281"/>
        <end position="299"/>
    </location>
</feature>
<evidence type="ECO:0000313" key="3">
    <source>
        <dbReference type="EMBL" id="PYI12990.1"/>
    </source>
</evidence>
<keyword evidence="4" id="KW-1185">Reference proteome</keyword>
<accession>A0A2V5HAT4</accession>
<evidence type="ECO:0000259" key="2">
    <source>
        <dbReference type="Pfam" id="PF12051"/>
    </source>
</evidence>